<evidence type="ECO:0000256" key="2">
    <source>
        <dbReference type="SAM" id="MobiDB-lite"/>
    </source>
</evidence>
<proteinExistence type="predicted"/>
<accession>A0A504WYA5</accession>
<gene>
    <name evidence="3" type="ORF">CGC21_36585</name>
</gene>
<dbReference type="AlphaFoldDB" id="A0A504WYA5"/>
<dbReference type="VEuPathDB" id="TriTrypDB:LDHU3_09.1900"/>
<comment type="caution">
    <text evidence="3">The sequence shown here is derived from an EMBL/GenBank/DDBJ whole genome shotgun (WGS) entry which is preliminary data.</text>
</comment>
<feature type="coiled-coil region" evidence="1">
    <location>
        <begin position="585"/>
        <end position="650"/>
    </location>
</feature>
<dbReference type="VEuPathDB" id="TriTrypDB:LdCL_090022700"/>
<keyword evidence="1" id="KW-0175">Coiled coil</keyword>
<evidence type="ECO:0000313" key="4">
    <source>
        <dbReference type="Proteomes" id="UP000318447"/>
    </source>
</evidence>
<dbReference type="Proteomes" id="UP000318447">
    <property type="component" value="Unassembled WGS sequence"/>
</dbReference>
<protein>
    <submittedName>
        <fullName evidence="3">Uncharacterized protein</fullName>
    </submittedName>
</protein>
<evidence type="ECO:0000313" key="3">
    <source>
        <dbReference type="EMBL" id="TPP41632.1"/>
    </source>
</evidence>
<feature type="coiled-coil region" evidence="1">
    <location>
        <begin position="33"/>
        <end position="190"/>
    </location>
</feature>
<sequence length="663" mass="75015">MSGTPAVGARENLGSRVDVGRSPSETSGRDGQVAHLLAQIAFLHREVERLEQLLSTMRAKSYADVRELTSQYEQTIKQKNAELENLRHPSGSRSEVGDASKRCKVLEKQLAAANSEKSVACMERADLQAKLRKMQALLKCRKEEVVKVKGSLEESNVERSSTIAALKMTVETLSQECDRLSSELAEQAKLQRVERTSTGTVCELHRSESESQTSPIERMSQSCQVCTLQDALPTAGEDAEAPHSLAILFEEKTRECDQLRGALEDLSAMQRDALAMLEVTKNQLSTEAERRRIAVDDVENLSVQLRALQQRCSDQTAAERAMADKIRLLGEERQKMLVEKSQIERDRDHWEEQLRQYEADVAQLSATKNHSNRQLSTLANENENLRAEIQQLCEREAQAVYAVKAKDMEVQEILSAYQKAAQENESLLESQRFLERELDNVRAGLASKEETVAYLQEQLRSMHLREQQLTLDIQSLEYENENHHQRLARGDHQAAELEAKCSELAQLLQTKERCIEELHQSLSELSKQVIVKDNESLLLRQRCDTLLADMALLQASFSKEKTRVQDLEASNARLVAREVLSLNDAADRREQAQALEDERATLKAVIDENERIAVSCEQLVESNKVLESRVAELEKSLQESIEAKERLHRIVLEQNKALSRLSE</sequence>
<evidence type="ECO:0000256" key="1">
    <source>
        <dbReference type="SAM" id="Coils"/>
    </source>
</evidence>
<feature type="region of interest" description="Disordered" evidence="2">
    <location>
        <begin position="1"/>
        <end position="30"/>
    </location>
</feature>
<name>A0A504WYA5_LEIDO</name>
<reference evidence="4" key="1">
    <citation type="submission" date="2019-02" db="EMBL/GenBank/DDBJ databases">
        <title>FDA dAtabase for Regulatory Grade micrObial Sequences (FDA-ARGOS): Supporting development and validation of Infectious Disease Dx tests.</title>
        <authorList>
            <person name="Duncan R."/>
            <person name="Fisher C."/>
            <person name="Tallon L."/>
            <person name="Sadzewicz L."/>
            <person name="Sengamalay N."/>
            <person name="Ott S."/>
            <person name="Godinez A."/>
            <person name="Nagaraj S."/>
            <person name="Vavikolanu K."/>
            <person name="Nadendla S."/>
            <person name="Aluvathingal J."/>
            <person name="Sichtig H."/>
        </authorList>
    </citation>
    <scope>NUCLEOTIDE SEQUENCE [LARGE SCALE GENOMIC DNA]</scope>
    <source>
        <strain evidence="4">FDAARGOS_361</strain>
    </source>
</reference>
<dbReference type="EMBL" id="RHLC01000042">
    <property type="protein sequence ID" value="TPP41632.1"/>
    <property type="molecule type" value="Genomic_DNA"/>
</dbReference>
<organism evidence="3 4">
    <name type="scientific">Leishmania donovani</name>
    <dbReference type="NCBI Taxonomy" id="5661"/>
    <lineage>
        <taxon>Eukaryota</taxon>
        <taxon>Discoba</taxon>
        <taxon>Euglenozoa</taxon>
        <taxon>Kinetoplastea</taxon>
        <taxon>Metakinetoplastina</taxon>
        <taxon>Trypanosomatida</taxon>
        <taxon>Trypanosomatidae</taxon>
        <taxon>Leishmaniinae</taxon>
        <taxon>Leishmania</taxon>
    </lineage>
</organism>
<dbReference type="VEuPathDB" id="TriTrypDB:LdBPK_091630.1"/>
<feature type="coiled-coil region" evidence="1">
    <location>
        <begin position="249"/>
        <end position="437"/>
    </location>
</feature>